<dbReference type="EMBL" id="JAWWNJ010000120">
    <property type="protein sequence ID" value="KAK6988746.1"/>
    <property type="molecule type" value="Genomic_DNA"/>
</dbReference>
<evidence type="ECO:0000313" key="2">
    <source>
        <dbReference type="EMBL" id="KAK6988746.1"/>
    </source>
</evidence>
<organism evidence="1 3">
    <name type="scientific">Favolaschia claudopus</name>
    <dbReference type="NCBI Taxonomy" id="2862362"/>
    <lineage>
        <taxon>Eukaryota</taxon>
        <taxon>Fungi</taxon>
        <taxon>Dikarya</taxon>
        <taxon>Basidiomycota</taxon>
        <taxon>Agaricomycotina</taxon>
        <taxon>Agaricomycetes</taxon>
        <taxon>Agaricomycetidae</taxon>
        <taxon>Agaricales</taxon>
        <taxon>Marasmiineae</taxon>
        <taxon>Mycenaceae</taxon>
        <taxon>Favolaschia</taxon>
    </lineage>
</organism>
<accession>A0AAV9ZKB5</accession>
<protein>
    <recommendedName>
        <fullName evidence="4">P-type ATPase</fullName>
    </recommendedName>
</protein>
<evidence type="ECO:0000313" key="1">
    <source>
        <dbReference type="EMBL" id="KAK6984610.1"/>
    </source>
</evidence>
<dbReference type="Proteomes" id="UP001362999">
    <property type="component" value="Unassembled WGS sequence"/>
</dbReference>
<keyword evidence="3" id="KW-1185">Reference proteome</keyword>
<comment type="caution">
    <text evidence="1">The sequence shown here is derived from an EMBL/GenBank/DDBJ whole genome shotgun (WGS) entry which is preliminary data.</text>
</comment>
<sequence length="81" mass="8871">RNRRIYDDLALGVKVKTVTGDQLAIATETGRRLGLGDHMYLENVLRDAGVDSKGAHLVSFPRPFADLVFIRSMPLSSGDSL</sequence>
<proteinExistence type="predicted"/>
<reference evidence="1 3" key="1">
    <citation type="journal article" date="2024" name="J Genomics">
        <title>Draft genome sequencing and assembly of Favolaschia claudopus CIRM-BRFM 2984 isolated from oak limbs.</title>
        <authorList>
            <person name="Navarro D."/>
            <person name="Drula E."/>
            <person name="Chaduli D."/>
            <person name="Cazenave R."/>
            <person name="Ahrendt S."/>
            <person name="Wang J."/>
            <person name="Lipzen A."/>
            <person name="Daum C."/>
            <person name="Barry K."/>
            <person name="Grigoriev I.V."/>
            <person name="Favel A."/>
            <person name="Rosso M.N."/>
            <person name="Martin F."/>
        </authorList>
    </citation>
    <scope>NUCLEOTIDE SEQUENCE [LARGE SCALE GENOMIC DNA]</scope>
    <source>
        <strain evidence="1 3">CIRM-BRFM 2984</strain>
    </source>
</reference>
<evidence type="ECO:0008006" key="4">
    <source>
        <dbReference type="Google" id="ProtNLM"/>
    </source>
</evidence>
<evidence type="ECO:0000313" key="3">
    <source>
        <dbReference type="Proteomes" id="UP001362999"/>
    </source>
</evidence>
<dbReference type="Gene3D" id="3.40.50.1000">
    <property type="entry name" value="HAD superfamily/HAD-like"/>
    <property type="match status" value="1"/>
</dbReference>
<dbReference type="AlphaFoldDB" id="A0AAV9ZKB5"/>
<gene>
    <name evidence="2" type="ORF">R3P38DRAFT_2572850</name>
    <name evidence="1" type="ORF">R3P38DRAFT_2575659</name>
</gene>
<name>A0AAV9ZKB5_9AGAR</name>
<dbReference type="EMBL" id="JAWWNJ010000136">
    <property type="protein sequence ID" value="KAK6984610.1"/>
    <property type="molecule type" value="Genomic_DNA"/>
</dbReference>
<dbReference type="InterPro" id="IPR023214">
    <property type="entry name" value="HAD_sf"/>
</dbReference>
<feature type="non-terminal residue" evidence="1">
    <location>
        <position position="1"/>
    </location>
</feature>